<evidence type="ECO:0000313" key="2">
    <source>
        <dbReference type="EMBL" id="MEE6185654.1"/>
    </source>
</evidence>
<sequence length="212" mass="24177">MNVESAYNQWSVQYDTNENKTRDLEAVALRKTLEPLSFSNCLEIGCGTGKNTQWLVTRAQQIVAVDLSEAMLSIAKSKIQNNKVAFVQADILKDWHFTQGTQFDLATFSLVLEHIEHLEPIFQKLSQVVRPGGHVYIGELHPFKQYSGSKARFETEEGLQIVTCFTHHISDFTNAAEQHGFQVVLIDEFFDNDDRSNIPRILTLLLQKKYNS</sequence>
<dbReference type="EMBL" id="JAZGLY010000001">
    <property type="protein sequence ID" value="MEE6185654.1"/>
    <property type="molecule type" value="Genomic_DNA"/>
</dbReference>
<gene>
    <name evidence="2" type="ORF">V2H41_00070</name>
</gene>
<name>A0ABU7RCB9_9BACT</name>
<dbReference type="GO" id="GO:0008168">
    <property type="term" value="F:methyltransferase activity"/>
    <property type="evidence" value="ECO:0007669"/>
    <property type="project" value="UniProtKB-KW"/>
</dbReference>
<accession>A0ABU7RCB9</accession>
<dbReference type="InterPro" id="IPR029063">
    <property type="entry name" value="SAM-dependent_MTases_sf"/>
</dbReference>
<dbReference type="SUPFAM" id="SSF53335">
    <property type="entry name" value="S-adenosyl-L-methionine-dependent methyltransferases"/>
    <property type="match status" value="1"/>
</dbReference>
<dbReference type="PANTHER" id="PTHR43861">
    <property type="entry name" value="TRANS-ACONITATE 2-METHYLTRANSFERASE-RELATED"/>
    <property type="match status" value="1"/>
</dbReference>
<evidence type="ECO:0000259" key="1">
    <source>
        <dbReference type="Pfam" id="PF08241"/>
    </source>
</evidence>
<dbReference type="CDD" id="cd02440">
    <property type="entry name" value="AdoMet_MTases"/>
    <property type="match status" value="1"/>
</dbReference>
<proteinExistence type="predicted"/>
<dbReference type="InterPro" id="IPR013216">
    <property type="entry name" value="Methyltransf_11"/>
</dbReference>
<dbReference type="Pfam" id="PF08241">
    <property type="entry name" value="Methyltransf_11"/>
    <property type="match status" value="1"/>
</dbReference>
<evidence type="ECO:0000313" key="3">
    <source>
        <dbReference type="Proteomes" id="UP001357452"/>
    </source>
</evidence>
<organism evidence="2 3">
    <name type="scientific">Niabella digestorum</name>
    <dbReference type="NCBI Taxonomy" id="3117701"/>
    <lineage>
        <taxon>Bacteria</taxon>
        <taxon>Pseudomonadati</taxon>
        <taxon>Bacteroidota</taxon>
        <taxon>Chitinophagia</taxon>
        <taxon>Chitinophagales</taxon>
        <taxon>Chitinophagaceae</taxon>
        <taxon>Niabella</taxon>
    </lineage>
</organism>
<dbReference type="RefSeq" id="WP_330973065.1">
    <property type="nucleotide sequence ID" value="NZ_JAZGLY010000001.1"/>
</dbReference>
<keyword evidence="3" id="KW-1185">Reference proteome</keyword>
<keyword evidence="2" id="KW-0808">Transferase</keyword>
<comment type="caution">
    <text evidence="2">The sequence shown here is derived from an EMBL/GenBank/DDBJ whole genome shotgun (WGS) entry which is preliminary data.</text>
</comment>
<dbReference type="Proteomes" id="UP001357452">
    <property type="component" value="Unassembled WGS sequence"/>
</dbReference>
<protein>
    <submittedName>
        <fullName evidence="2">Class I SAM-dependent methyltransferase</fullName>
    </submittedName>
</protein>
<feature type="domain" description="Methyltransferase type 11" evidence="1">
    <location>
        <begin position="42"/>
        <end position="137"/>
    </location>
</feature>
<dbReference type="GO" id="GO:0032259">
    <property type="term" value="P:methylation"/>
    <property type="evidence" value="ECO:0007669"/>
    <property type="project" value="UniProtKB-KW"/>
</dbReference>
<keyword evidence="2" id="KW-0489">Methyltransferase</keyword>
<dbReference type="Gene3D" id="3.40.50.150">
    <property type="entry name" value="Vaccinia Virus protein VP39"/>
    <property type="match status" value="1"/>
</dbReference>
<reference evidence="2 3" key="1">
    <citation type="submission" date="2024-01" db="EMBL/GenBank/DDBJ databases">
        <title>Niabella digestum sp. nov., isolated from waste digestion system.</title>
        <authorList>
            <person name="Zhang L."/>
        </authorList>
    </citation>
    <scope>NUCLEOTIDE SEQUENCE [LARGE SCALE GENOMIC DNA]</scope>
    <source>
        <strain evidence="2 3">A18</strain>
    </source>
</reference>